<organism evidence="1 2">
    <name type="scientific">Romanomermis culicivorax</name>
    <name type="common">Nematode worm</name>
    <dbReference type="NCBI Taxonomy" id="13658"/>
    <lineage>
        <taxon>Eukaryota</taxon>
        <taxon>Metazoa</taxon>
        <taxon>Ecdysozoa</taxon>
        <taxon>Nematoda</taxon>
        <taxon>Enoplea</taxon>
        <taxon>Dorylaimia</taxon>
        <taxon>Mermithida</taxon>
        <taxon>Mermithoidea</taxon>
        <taxon>Mermithidae</taxon>
        <taxon>Romanomermis</taxon>
    </lineage>
</organism>
<evidence type="ECO:0000313" key="1">
    <source>
        <dbReference type="Proteomes" id="UP000887565"/>
    </source>
</evidence>
<dbReference type="Proteomes" id="UP000887565">
    <property type="component" value="Unplaced"/>
</dbReference>
<evidence type="ECO:0000313" key="2">
    <source>
        <dbReference type="WBParaSite" id="nRc.2.0.1.t18177-RA"/>
    </source>
</evidence>
<dbReference type="AlphaFoldDB" id="A0A915IWH3"/>
<protein>
    <submittedName>
        <fullName evidence="2">Uncharacterized protein</fullName>
    </submittedName>
</protein>
<dbReference type="WBParaSite" id="nRc.2.0.1.t18177-RA">
    <property type="protein sequence ID" value="nRc.2.0.1.t18177-RA"/>
    <property type="gene ID" value="nRc.2.0.1.g18177"/>
</dbReference>
<accession>A0A915IWH3</accession>
<name>A0A915IWH3_ROMCU</name>
<keyword evidence="1" id="KW-1185">Reference proteome</keyword>
<sequence>MCTLMFHGLLIILQDKFTGFSVRNYEVVHSFLLEHSLRKINMANSLLRRWRAASREISRLLSDVLGINEEFL</sequence>
<proteinExistence type="predicted"/>
<reference evidence="2" key="1">
    <citation type="submission" date="2022-11" db="UniProtKB">
        <authorList>
            <consortium name="WormBaseParasite"/>
        </authorList>
    </citation>
    <scope>IDENTIFICATION</scope>
</reference>